<reference evidence="2" key="1">
    <citation type="submission" date="2017-09" db="EMBL/GenBank/DDBJ databases">
        <authorList>
            <person name="Varghese N."/>
            <person name="Submissions S."/>
        </authorList>
    </citation>
    <scope>NUCLEOTIDE SEQUENCE [LARGE SCALE GENOMIC DNA]</scope>
    <source>
        <strain evidence="2">MSL47</strain>
    </source>
</reference>
<organism evidence="1 2">
    <name type="scientific">Orenia metallireducens</name>
    <dbReference type="NCBI Taxonomy" id="1413210"/>
    <lineage>
        <taxon>Bacteria</taxon>
        <taxon>Bacillati</taxon>
        <taxon>Bacillota</taxon>
        <taxon>Clostridia</taxon>
        <taxon>Halanaerobiales</taxon>
        <taxon>Halobacteroidaceae</taxon>
        <taxon>Orenia</taxon>
    </lineage>
</organism>
<dbReference type="Proteomes" id="UP000219573">
    <property type="component" value="Unassembled WGS sequence"/>
</dbReference>
<gene>
    <name evidence="1" type="ORF">SAMN06265827_10460</name>
</gene>
<protein>
    <submittedName>
        <fullName evidence="1">Uncharacterized protein</fullName>
    </submittedName>
</protein>
<name>A0A285G0C7_9FIRM</name>
<dbReference type="AlphaFoldDB" id="A0A285G0C7"/>
<keyword evidence="2" id="KW-1185">Reference proteome</keyword>
<proteinExistence type="predicted"/>
<dbReference type="RefSeq" id="WP_097016709.1">
    <property type="nucleotide sequence ID" value="NZ_OBDZ01000004.1"/>
</dbReference>
<dbReference type="OrthoDB" id="2111790at2"/>
<dbReference type="EMBL" id="OBDZ01000004">
    <property type="protein sequence ID" value="SNY17040.1"/>
    <property type="molecule type" value="Genomic_DNA"/>
</dbReference>
<evidence type="ECO:0000313" key="2">
    <source>
        <dbReference type="Proteomes" id="UP000219573"/>
    </source>
</evidence>
<evidence type="ECO:0000313" key="1">
    <source>
        <dbReference type="EMBL" id="SNY17040.1"/>
    </source>
</evidence>
<accession>A0A285G0C7</accession>
<sequence>MLNKRFLLILLFIFIFNLSVIDNVRAIEIDSKLTTEFNYSHIDDNSLPKAVIEDLESDIESTLELSLSGIYKLYQYNIILEGETEDSSLDIEEATISGMIANGILEVGKRDWTWGKGFDYSPTYPLNSDENYIGSELSWMVDYSTFKVGASLDSDDKRFYSSWIKFNSLLESSDYTLILSYQQDDSELEDLYQPLKKANTVRKEDGINLGMNYSKDFLNGLTMRGEYNLRYWRSEREESSYYLLGGEYITEGSKVITLEYYRKEDDYLICVIGNQGDSFADWSWELEEVYNLSDFGQRRSFELAYTAKDKLTPSVEVINFLGPKDSQFQENPKDWTVKFKVTIDFL</sequence>